<dbReference type="InterPro" id="IPR005225">
    <property type="entry name" value="Small_GTP-bd"/>
</dbReference>
<evidence type="ECO:0000256" key="7">
    <source>
        <dbReference type="ARBA" id="ARBA00053444"/>
    </source>
</evidence>
<proteinExistence type="inferred from homology"/>
<dbReference type="SMART" id="SM00175">
    <property type="entry name" value="RAB"/>
    <property type="match status" value="1"/>
</dbReference>
<sequence>MATSIVNKKDNFDWLIKILMIGDSGVGKTNVLLRFCENNFQQTYLSTIGIDFKIKSIDVDGKKIKMQIWDTAGQERFKTITQTYYKGAMGIILVYAVDDKETFNNITNWMNQIKQHASENVCKLLIGNKVDVLNRQVSKDEGEALARQFGVPFFETSAKEGINVADAFFAMAKAVKANLQNEKTPNPSIPQNGTSKLTQNNPDLDEKKKNGCC</sequence>
<dbReference type="AlphaFoldDB" id="A0A8S1M3Z5"/>
<protein>
    <recommendedName>
        <fullName evidence="8">Ras-related protein Rab-1</fullName>
    </recommendedName>
    <alternativeName>
        <fullName evidence="9">Small GTP-binding protein rab1</fullName>
    </alternativeName>
</protein>
<evidence type="ECO:0000256" key="10">
    <source>
        <dbReference type="SAM" id="MobiDB-lite"/>
    </source>
</evidence>
<keyword evidence="3" id="KW-0813">Transport</keyword>
<comment type="caution">
    <text evidence="11">The sequence shown here is derived from an EMBL/GenBank/DDBJ whole genome shotgun (WGS) entry which is preliminary data.</text>
</comment>
<dbReference type="PROSITE" id="PS51419">
    <property type="entry name" value="RAB"/>
    <property type="match status" value="1"/>
</dbReference>
<dbReference type="PROSITE" id="PS51421">
    <property type="entry name" value="RAS"/>
    <property type="match status" value="1"/>
</dbReference>
<dbReference type="InterPro" id="IPR001806">
    <property type="entry name" value="Small_GTPase"/>
</dbReference>
<evidence type="ECO:0000256" key="2">
    <source>
        <dbReference type="ARBA" id="ARBA00022741"/>
    </source>
</evidence>
<dbReference type="GO" id="GO:0003924">
    <property type="term" value="F:GTPase activity"/>
    <property type="evidence" value="ECO:0007669"/>
    <property type="project" value="InterPro"/>
</dbReference>
<accession>A0A8S1M3Z5</accession>
<dbReference type="GO" id="GO:0015031">
    <property type="term" value="P:protein transport"/>
    <property type="evidence" value="ECO:0007669"/>
    <property type="project" value="UniProtKB-KW"/>
</dbReference>
<keyword evidence="6" id="KW-0636">Prenylation</keyword>
<dbReference type="SMART" id="SM00177">
    <property type="entry name" value="ARF"/>
    <property type="match status" value="1"/>
</dbReference>
<dbReference type="EMBL" id="CAJJDN010000033">
    <property type="protein sequence ID" value="CAD8075608.1"/>
    <property type="molecule type" value="Genomic_DNA"/>
</dbReference>
<organism evidence="11 12">
    <name type="scientific">Paramecium sonneborni</name>
    <dbReference type="NCBI Taxonomy" id="65129"/>
    <lineage>
        <taxon>Eukaryota</taxon>
        <taxon>Sar</taxon>
        <taxon>Alveolata</taxon>
        <taxon>Ciliophora</taxon>
        <taxon>Intramacronucleata</taxon>
        <taxon>Oligohymenophorea</taxon>
        <taxon>Peniculida</taxon>
        <taxon>Parameciidae</taxon>
        <taxon>Paramecium</taxon>
    </lineage>
</organism>
<keyword evidence="4" id="KW-0342">GTP-binding</keyword>
<keyword evidence="5" id="KW-0449">Lipoprotein</keyword>
<dbReference type="PANTHER" id="PTHR47980">
    <property type="entry name" value="LD44762P"/>
    <property type="match status" value="1"/>
</dbReference>
<comment type="function">
    <text evidence="7">Protein transport. Probably involved in vesicular traffic from ER to Golgi.</text>
</comment>
<name>A0A8S1M3Z5_9CILI</name>
<keyword evidence="3" id="KW-0653">Protein transport</keyword>
<dbReference type="Pfam" id="PF00071">
    <property type="entry name" value="Ras"/>
    <property type="match status" value="1"/>
</dbReference>
<evidence type="ECO:0000256" key="1">
    <source>
        <dbReference type="ARBA" id="ARBA00006270"/>
    </source>
</evidence>
<feature type="compositionally biased region" description="Polar residues" evidence="10">
    <location>
        <begin position="180"/>
        <end position="202"/>
    </location>
</feature>
<evidence type="ECO:0000256" key="6">
    <source>
        <dbReference type="ARBA" id="ARBA00023289"/>
    </source>
</evidence>
<evidence type="ECO:0000256" key="5">
    <source>
        <dbReference type="ARBA" id="ARBA00023288"/>
    </source>
</evidence>
<gene>
    <name evidence="11" type="ORF">PSON_ATCC_30995.1.T0330315</name>
</gene>
<dbReference type="OrthoDB" id="9989112at2759"/>
<evidence type="ECO:0000256" key="3">
    <source>
        <dbReference type="ARBA" id="ARBA00022927"/>
    </source>
</evidence>
<dbReference type="PROSITE" id="PS51420">
    <property type="entry name" value="RHO"/>
    <property type="match status" value="1"/>
</dbReference>
<evidence type="ECO:0000313" key="12">
    <source>
        <dbReference type="Proteomes" id="UP000692954"/>
    </source>
</evidence>
<dbReference type="SMART" id="SM00173">
    <property type="entry name" value="RAS"/>
    <property type="match status" value="1"/>
</dbReference>
<evidence type="ECO:0000313" key="11">
    <source>
        <dbReference type="EMBL" id="CAD8075608.1"/>
    </source>
</evidence>
<keyword evidence="2" id="KW-0547">Nucleotide-binding</keyword>
<dbReference type="FunFam" id="3.40.50.300:FF:001018">
    <property type="entry name" value="Rab family GTPase"/>
    <property type="match status" value="1"/>
</dbReference>
<evidence type="ECO:0000256" key="8">
    <source>
        <dbReference type="ARBA" id="ARBA00067099"/>
    </source>
</evidence>
<dbReference type="Proteomes" id="UP000692954">
    <property type="component" value="Unassembled WGS sequence"/>
</dbReference>
<feature type="compositionally biased region" description="Basic and acidic residues" evidence="10">
    <location>
        <begin position="204"/>
        <end position="213"/>
    </location>
</feature>
<feature type="region of interest" description="Disordered" evidence="10">
    <location>
        <begin position="180"/>
        <end position="213"/>
    </location>
</feature>
<evidence type="ECO:0000256" key="4">
    <source>
        <dbReference type="ARBA" id="ARBA00023134"/>
    </source>
</evidence>
<reference evidence="11" key="1">
    <citation type="submission" date="2021-01" db="EMBL/GenBank/DDBJ databases">
        <authorList>
            <consortium name="Genoscope - CEA"/>
            <person name="William W."/>
        </authorList>
    </citation>
    <scope>NUCLEOTIDE SEQUENCE</scope>
</reference>
<evidence type="ECO:0000256" key="9">
    <source>
        <dbReference type="ARBA" id="ARBA00081865"/>
    </source>
</evidence>
<dbReference type="GO" id="GO:0005525">
    <property type="term" value="F:GTP binding"/>
    <property type="evidence" value="ECO:0007669"/>
    <property type="project" value="UniProtKB-KW"/>
</dbReference>
<dbReference type="NCBIfam" id="TIGR00231">
    <property type="entry name" value="small_GTP"/>
    <property type="match status" value="1"/>
</dbReference>
<dbReference type="SMART" id="SM00174">
    <property type="entry name" value="RHO"/>
    <property type="match status" value="1"/>
</dbReference>
<dbReference type="InterPro" id="IPR050305">
    <property type="entry name" value="Small_GTPase_Rab"/>
</dbReference>
<comment type="similarity">
    <text evidence="1">Belongs to the small GTPase superfamily. Rab family.</text>
</comment>
<keyword evidence="12" id="KW-1185">Reference proteome</keyword>
<dbReference type="SMART" id="SM00176">
    <property type="entry name" value="RAN"/>
    <property type="match status" value="1"/>
</dbReference>